<keyword evidence="7 20" id="KW-0812">Transmembrane</keyword>
<evidence type="ECO:0000256" key="4">
    <source>
        <dbReference type="ARBA" id="ARBA00022527"/>
    </source>
</evidence>
<sequence>MRSEEVVLSFSFLFLWLSICFEICYGRDTLKVNQKITQDSEGNLFSSNATFELGFFSPGEESGEKRYLGIWYHGLEPQTVVWVANRDHPVADSSGVFRIAEDGNLVVEDASSKTHWSSKLEANSSANKTLKLLDSGNLVLIQDDSETTYLWQSFQNPTDTFLPGMKMDATLSLTSWRDSADPAPGNFTFKMTQKAEKQRFVVQYHSHIYWAPYELGTEAASQKVFDLLHNTTWNSTTYKYSNKTVFVSKPYMYNKSRLVMSYSGEIVFLKWDEKPLQWNKKWFGPEDKCDIYDYCGSFGICNRDNLRCKCLPGFSSVQGLHSDRESESQGCERKSKPCNSTNEDVWFLNLTNIKVGNSDQEIYTQTEAECQSMCINMCPEPQCQAYSFNTSTYGDRSSYSCYIWTEPLTSLVENNPRGRDLSILVKKSDIAPTAKSCEPCGTYAIPYPLSTGPNCGDPITGPNCGDPMYHNFNCNKSSGIVSFMMPGGKSYPVTWIDEATRMFSIQTDYSYFCGSKNQNNTPKPPFRLADSKCSKNVGMVNISWEAAPEPPCGKLIDCENWLHSTCTETSEGDHRCHCNSHYKWDTSIMMCAQEKHSTIPKTTLVIFTIMVILGCIIAFLIVWRKRKAHKLDEASSRIQESLHESERHVKGLIGLGSLEENDIEGIEVPCYTFASILSATDNFSDSNKLGRGGYGPVYKGTFYGGHDIAVKRLSNVSTQGLQEFKNEVILIAKLQHRNLVRLRGYCIKGDEKILLYEYMPNKSLDSFIFDRTRTLLLDWPMRFKIIVGIARGMLYLHQDSRLRVIHRDLKTSNILLDEEMNPKISDFGLAKIFGGKETEASTERVVGTYGYMAPEYALDGLFSIKSDVFSFGVILLEILSGKRNTGFYESNQISSLLGYAWKLWTENRLLDLMDSCIGETCNQNQFIKCAIIGLLCIQDEPIDRPNMSNVLFMLDRDTTTMPLPIPTQPTFFVNKRYSSSASSSTMRSEGVVLPFSFLLLWLPLWLEICLGGDTLKAKQNITQDSKGNLVSSNDTFELGFFSPGGESGGKYLGIWYHGLEPQTVVWVANRDHPVADSSGVFRIAEDGNLVVEHASSKTHWSSELGPSSSTNRTLKLLDSGNLVLVEDHSETTYLWQSFQNPTDTFLPGMKMDATLSLTSWRDSANPAPGDFTFKLDPSGTLVVLKQSQLYWTESLDGSDTKIYDFLSLMNTSWTRNSSFLMFQQKPHHINKKSRLIMNSNGEIQFMKWDEDDRQWDKRWWEPDGACDVYGNCGSFGICKENNLIPKYCKCLPGFRPRDEKSPGEGCIRKSTSCSDTNVTFLNLTNIKVGGSDEQIHSVTEAECESLCRNRSISKCSQTQCQAYSYSYSYSSERELDGDGYYNSTCEIWTGNLSTRVGGGRNLSVLVKRSDIEKHSTDSLAITFVIFTIMVILGCIIAFLIVWRKRKAHKLDEASSRIQESLHESERHVKGLIGLGSLEENDIEGIEVPCYTFASILSATDNFSDSNKLGKGGYGPVYKGTFYGGHDIAVKRLSNVSTQGLQEFKNEVILIAKLQHRNLVRLRGYCIKGDEKILLYEYMPNKSLDSFIFDRTRTLLLDWPMRFKIIVGIARGMLYLHQDSRLRVIHRDLKTSNILLDEEMNPKISDFGLAKIFGEKETEASTERVVGTYGYMAPEYALDGLFSIKSDVFSFGVILLEILSGKRNTGFYESNQISSLLGYAWKLWTENRLLDLMDSCIGETCNQNQFIKCAIIGLLCIQDEPIDRPTMSNVLFMLDRDTTTMPLPIPTQPTFFVNKRFSSSASSSSKPEIEMRSEEVVLSFSFLFLWLSICFEICYGRDTLKVNQKITQDSEGNLFSSNATFELGFFSPGEESGEKRYLGIWYHGLEPQTVVWVANRDHPVADSSGVFRIAEDGNLVVEDASSKTHWSSKLEANSSANKTLKLLDSGNLVLIQDDSETTYLWQSFQNPTDTFLPGMKMDATLSLTSWRDSADPAPGNFTFKMTQKAEKQRFVVQYHSHIYWAPYELGTEAASQKVFDLLHNTTWNSTTYKYSNKTVFVSKPYMYNKSRLVMSYSGEIVFLKWDEKPLQWNKKWFGPEDKCDIYDYCGSFGICNRDNLRCKCLPGFSSVQGLHSDRESESQGCERKSKPCNSTNEDVWFLNLTNIKVGNSDQEIYTQTEAECQSMCINMCPEPQCQAYSFNTSTYGDRSSYSCYIWTEPLTSLVENNPRGRDLSILVKKSDIEEPSGKMELILLATLCSLAAMTCIIAFGIVWRKKKTRKLDGASTRIQESLYESERHVKGLIGLGSLEEKDIEGIEVPFYTFASILAATDNFSDSNKLGRGGYGPVYKGTFPGGQEIAVKRLSSVSTQGLQEFKNEVILIAKLQHRNLVRLRGYCIKGDEKILLYEYMPNKSLDSFIFDRSRTILLDWPMRFEIIVGIARGMLYLHQDSRLRVIHRDLKTSNVLLDEEMNPKISDFGLAKIFGGKETEASTERVMGTYGYMAPEYALDGLFSVKSDVFSFGVVLLEILSGKRNTGFYESKQISSLLGYAWKLWSEKKLLDLMDPSLGETGNENQFFKCAVVGLLCIQDEPSDRPTMSNVLYMLDTETTSMPIPTQPTFFMNKRYSSLALSSSKPATSLQFDSSYNHGR</sequence>
<feature type="domain" description="Apple" evidence="24">
    <location>
        <begin position="1313"/>
        <end position="1409"/>
    </location>
</feature>
<dbReference type="Pfam" id="PF00954">
    <property type="entry name" value="S_locus_glycop"/>
    <property type="match status" value="3"/>
</dbReference>
<keyword evidence="14 20" id="KW-0472">Membrane</keyword>
<evidence type="ECO:0000313" key="25">
    <source>
        <dbReference type="EMBL" id="QCE09594.1"/>
    </source>
</evidence>
<evidence type="ECO:0000259" key="23">
    <source>
        <dbReference type="PROSITE" id="PS50927"/>
    </source>
</evidence>
<dbReference type="Gene3D" id="2.90.10.10">
    <property type="entry name" value="Bulb-type lectin domain"/>
    <property type="match status" value="3"/>
</dbReference>
<dbReference type="GO" id="GO:0005524">
    <property type="term" value="F:ATP binding"/>
    <property type="evidence" value="ECO:0007669"/>
    <property type="project" value="UniProtKB-KW"/>
</dbReference>
<dbReference type="PROSITE" id="PS50948">
    <property type="entry name" value="PAN"/>
    <property type="match status" value="3"/>
</dbReference>
<evidence type="ECO:0000256" key="19">
    <source>
        <dbReference type="ARBA" id="ARBA00048679"/>
    </source>
</evidence>
<keyword evidence="13 20" id="KW-1133">Transmembrane helix</keyword>
<evidence type="ECO:0000256" key="5">
    <source>
        <dbReference type="ARBA" id="ARBA00022553"/>
    </source>
</evidence>
<keyword evidence="15" id="KW-1015">Disulfide bond</keyword>
<comment type="catalytic activity">
    <reaction evidence="18">
        <text>L-threonyl-[protein] + ATP = O-phospho-L-threonyl-[protein] + ADP + H(+)</text>
        <dbReference type="Rhea" id="RHEA:46608"/>
        <dbReference type="Rhea" id="RHEA-COMP:11060"/>
        <dbReference type="Rhea" id="RHEA-COMP:11605"/>
        <dbReference type="ChEBI" id="CHEBI:15378"/>
        <dbReference type="ChEBI" id="CHEBI:30013"/>
        <dbReference type="ChEBI" id="CHEBI:30616"/>
        <dbReference type="ChEBI" id="CHEBI:61977"/>
        <dbReference type="ChEBI" id="CHEBI:456216"/>
        <dbReference type="EC" id="2.7.11.1"/>
    </reaction>
</comment>
<evidence type="ECO:0000256" key="17">
    <source>
        <dbReference type="ARBA" id="ARBA00023180"/>
    </source>
</evidence>
<gene>
    <name evidence="25" type="ORF">DEO72_LG10g815</name>
</gene>
<feature type="domain" description="Protein kinase" evidence="22">
    <location>
        <begin position="683"/>
        <end position="971"/>
    </location>
</feature>
<dbReference type="SMART" id="SM00108">
    <property type="entry name" value="B_lectin"/>
    <property type="match status" value="3"/>
</dbReference>
<dbReference type="EC" id="2.7.11.1" evidence="2"/>
<dbReference type="SUPFAM" id="SSF56112">
    <property type="entry name" value="Protein kinase-like (PK-like)"/>
    <property type="match status" value="3"/>
</dbReference>
<dbReference type="GO" id="GO:0005886">
    <property type="term" value="C:plasma membrane"/>
    <property type="evidence" value="ECO:0007669"/>
    <property type="project" value="UniProtKB-SubCell"/>
</dbReference>
<dbReference type="Gene3D" id="1.10.510.10">
    <property type="entry name" value="Transferase(Phosphotransferase) domain 1"/>
    <property type="match status" value="3"/>
</dbReference>
<evidence type="ECO:0000256" key="15">
    <source>
        <dbReference type="ARBA" id="ARBA00023157"/>
    </source>
</evidence>
<dbReference type="InterPro" id="IPR001245">
    <property type="entry name" value="Ser-Thr/Tyr_kinase_cat_dom"/>
</dbReference>
<feature type="domain" description="Protein kinase" evidence="22">
    <location>
        <begin position="1502"/>
        <end position="1790"/>
    </location>
</feature>
<name>A0A4D6N9W3_VIGUN</name>
<evidence type="ECO:0000256" key="18">
    <source>
        <dbReference type="ARBA" id="ARBA00047899"/>
    </source>
</evidence>
<dbReference type="EMBL" id="CP039354">
    <property type="protein sequence ID" value="QCE09594.1"/>
    <property type="molecule type" value="Genomic_DNA"/>
</dbReference>
<evidence type="ECO:0000256" key="8">
    <source>
        <dbReference type="ARBA" id="ARBA00022729"/>
    </source>
</evidence>
<dbReference type="InterPro" id="IPR001480">
    <property type="entry name" value="Bulb-type_lectin_dom"/>
</dbReference>
<feature type="transmembrane region" description="Helical" evidence="20">
    <location>
        <begin position="1419"/>
        <end position="1442"/>
    </location>
</feature>
<dbReference type="GO" id="GO:0030246">
    <property type="term" value="F:carbohydrate binding"/>
    <property type="evidence" value="ECO:0007669"/>
    <property type="project" value="UniProtKB-KW"/>
</dbReference>
<feature type="chain" id="PRO_5020037493" description="non-specific serine/threonine protein kinase" evidence="21">
    <location>
        <begin position="27"/>
        <end position="2646"/>
    </location>
</feature>
<comment type="subcellular location">
    <subcellularLocation>
        <location evidence="1">Cell membrane</location>
        <topology evidence="1">Single-pass type I membrane protein</topology>
    </subcellularLocation>
</comment>
<evidence type="ECO:0000256" key="21">
    <source>
        <dbReference type="SAM" id="SignalP"/>
    </source>
</evidence>
<evidence type="ECO:0000256" key="11">
    <source>
        <dbReference type="ARBA" id="ARBA00022777"/>
    </source>
</evidence>
<keyword evidence="4" id="KW-0723">Serine/threonine-protein kinase</keyword>
<keyword evidence="17" id="KW-0325">Glycoprotein</keyword>
<dbReference type="PANTHER" id="PTHR27002:SF798">
    <property type="entry name" value="S-LOCUS LECTIN KINASE FAMILY PROTEIN"/>
    <property type="match status" value="1"/>
</dbReference>
<keyword evidence="3" id="KW-1003">Cell membrane</keyword>
<dbReference type="PANTHER" id="PTHR27002">
    <property type="entry name" value="RECEPTOR-LIKE SERINE/THREONINE-PROTEIN KINASE SD1-8"/>
    <property type="match status" value="1"/>
</dbReference>
<evidence type="ECO:0000259" key="22">
    <source>
        <dbReference type="PROSITE" id="PS50011"/>
    </source>
</evidence>
<keyword evidence="10" id="KW-0547">Nucleotide-binding</keyword>
<keyword evidence="16" id="KW-0675">Receptor</keyword>
<evidence type="ECO:0000256" key="12">
    <source>
        <dbReference type="ARBA" id="ARBA00022840"/>
    </source>
</evidence>
<dbReference type="InterPro" id="IPR036426">
    <property type="entry name" value="Bulb-type_lectin_dom_sf"/>
</dbReference>
<evidence type="ECO:0000256" key="3">
    <source>
        <dbReference type="ARBA" id="ARBA00022475"/>
    </source>
</evidence>
<keyword evidence="6" id="KW-0808">Transferase</keyword>
<evidence type="ECO:0000256" key="2">
    <source>
        <dbReference type="ARBA" id="ARBA00012513"/>
    </source>
</evidence>
<dbReference type="InterPro" id="IPR000719">
    <property type="entry name" value="Prot_kinase_dom"/>
</dbReference>
<evidence type="ECO:0000256" key="10">
    <source>
        <dbReference type="ARBA" id="ARBA00022741"/>
    </source>
</evidence>
<comment type="catalytic activity">
    <reaction evidence="19">
        <text>L-seryl-[protein] + ATP = O-phospho-L-seryl-[protein] + ADP + H(+)</text>
        <dbReference type="Rhea" id="RHEA:17989"/>
        <dbReference type="Rhea" id="RHEA-COMP:9863"/>
        <dbReference type="Rhea" id="RHEA-COMP:11604"/>
        <dbReference type="ChEBI" id="CHEBI:15378"/>
        <dbReference type="ChEBI" id="CHEBI:29999"/>
        <dbReference type="ChEBI" id="CHEBI:30616"/>
        <dbReference type="ChEBI" id="CHEBI:83421"/>
        <dbReference type="ChEBI" id="CHEBI:456216"/>
        <dbReference type="EC" id="2.7.11.1"/>
    </reaction>
</comment>
<dbReference type="PROSITE" id="PS50927">
    <property type="entry name" value="BULB_LECTIN"/>
    <property type="match status" value="3"/>
</dbReference>
<dbReference type="GO" id="GO:0004674">
    <property type="term" value="F:protein serine/threonine kinase activity"/>
    <property type="evidence" value="ECO:0007669"/>
    <property type="project" value="UniProtKB-KW"/>
</dbReference>
<evidence type="ECO:0000256" key="14">
    <source>
        <dbReference type="ARBA" id="ARBA00023136"/>
    </source>
</evidence>
<feature type="domain" description="Protein kinase" evidence="22">
    <location>
        <begin position="2330"/>
        <end position="2616"/>
    </location>
</feature>
<dbReference type="SMART" id="SM00473">
    <property type="entry name" value="PAN_AP"/>
    <property type="match status" value="3"/>
</dbReference>
<dbReference type="InterPro" id="IPR003609">
    <property type="entry name" value="Pan_app"/>
</dbReference>
<keyword evidence="9" id="KW-0430">Lectin</keyword>
<dbReference type="SMART" id="SM00220">
    <property type="entry name" value="S_TKc"/>
    <property type="match status" value="3"/>
</dbReference>
<dbReference type="FunFam" id="3.30.200.20:FF:000330">
    <property type="entry name" value="G-type lectin S-receptor-like serine/threonine-protein kinase At4g03230"/>
    <property type="match status" value="3"/>
</dbReference>
<dbReference type="InterPro" id="IPR008271">
    <property type="entry name" value="Ser/Thr_kinase_AS"/>
</dbReference>
<dbReference type="SUPFAM" id="SSF51110">
    <property type="entry name" value="alpha-D-mannose-specific plant lectins"/>
    <property type="match status" value="3"/>
</dbReference>
<feature type="transmembrane region" description="Helical" evidence="20">
    <location>
        <begin position="2248"/>
        <end position="2270"/>
    </location>
</feature>
<accession>A0A4D6N9W3</accession>
<organism evidence="25 26">
    <name type="scientific">Vigna unguiculata</name>
    <name type="common">Cowpea</name>
    <dbReference type="NCBI Taxonomy" id="3917"/>
    <lineage>
        <taxon>Eukaryota</taxon>
        <taxon>Viridiplantae</taxon>
        <taxon>Streptophyta</taxon>
        <taxon>Embryophyta</taxon>
        <taxon>Tracheophyta</taxon>
        <taxon>Spermatophyta</taxon>
        <taxon>Magnoliopsida</taxon>
        <taxon>eudicotyledons</taxon>
        <taxon>Gunneridae</taxon>
        <taxon>Pentapetalae</taxon>
        <taxon>rosids</taxon>
        <taxon>fabids</taxon>
        <taxon>Fabales</taxon>
        <taxon>Fabaceae</taxon>
        <taxon>Papilionoideae</taxon>
        <taxon>50 kb inversion clade</taxon>
        <taxon>NPAAA clade</taxon>
        <taxon>indigoferoid/millettioid clade</taxon>
        <taxon>Phaseoleae</taxon>
        <taxon>Vigna</taxon>
    </lineage>
</organism>
<feature type="domain" description="Apple" evidence="24">
    <location>
        <begin position="2147"/>
        <end position="2237"/>
    </location>
</feature>
<evidence type="ECO:0000256" key="1">
    <source>
        <dbReference type="ARBA" id="ARBA00004251"/>
    </source>
</evidence>
<dbReference type="FunFam" id="1.10.510.10:FF:000060">
    <property type="entry name" value="G-type lectin S-receptor-like serine/threonine-protein kinase"/>
    <property type="match status" value="3"/>
</dbReference>
<dbReference type="Gene3D" id="3.30.200.20">
    <property type="entry name" value="Phosphorylase Kinase, domain 1"/>
    <property type="match status" value="3"/>
</dbReference>
<feature type="domain" description="Apple" evidence="24">
    <location>
        <begin position="338"/>
        <end position="428"/>
    </location>
</feature>
<evidence type="ECO:0000259" key="24">
    <source>
        <dbReference type="PROSITE" id="PS50948"/>
    </source>
</evidence>
<feature type="domain" description="Bulb-type lectin" evidence="23">
    <location>
        <begin position="29"/>
        <end position="153"/>
    </location>
</feature>
<dbReference type="InterPro" id="IPR000858">
    <property type="entry name" value="S_locus_glycoprot_dom"/>
</dbReference>
<dbReference type="CDD" id="cd00028">
    <property type="entry name" value="B_lectin"/>
    <property type="match status" value="3"/>
</dbReference>
<keyword evidence="5" id="KW-0597">Phosphoprotein</keyword>
<evidence type="ECO:0000313" key="26">
    <source>
        <dbReference type="Proteomes" id="UP000501690"/>
    </source>
</evidence>
<dbReference type="PROSITE" id="PS50011">
    <property type="entry name" value="PROTEIN_KINASE_DOM"/>
    <property type="match status" value="3"/>
</dbReference>
<dbReference type="FunFam" id="2.90.10.10:FF:000009">
    <property type="entry name" value="Receptor-like serine/threonine-protein kinase SD1-8"/>
    <property type="match status" value="3"/>
</dbReference>
<keyword evidence="12" id="KW-0067">ATP-binding</keyword>
<dbReference type="Proteomes" id="UP000501690">
    <property type="component" value="Linkage Group LG10"/>
</dbReference>
<keyword evidence="8 21" id="KW-0732">Signal</keyword>
<proteinExistence type="predicted"/>
<evidence type="ECO:0000256" key="16">
    <source>
        <dbReference type="ARBA" id="ARBA00023170"/>
    </source>
</evidence>
<dbReference type="InterPro" id="IPR011009">
    <property type="entry name" value="Kinase-like_dom_sf"/>
</dbReference>
<dbReference type="PROSITE" id="PS00108">
    <property type="entry name" value="PROTEIN_KINASE_ST"/>
    <property type="match status" value="3"/>
</dbReference>
<feature type="signal peptide" evidence="21">
    <location>
        <begin position="1"/>
        <end position="26"/>
    </location>
</feature>
<dbReference type="CDD" id="cd14066">
    <property type="entry name" value="STKc_IRAK"/>
    <property type="match status" value="3"/>
</dbReference>
<feature type="domain" description="Bulb-type lectin" evidence="23">
    <location>
        <begin position="1014"/>
        <end position="1137"/>
    </location>
</feature>
<protein>
    <recommendedName>
        <fullName evidence="2">non-specific serine/threonine protein kinase</fullName>
        <ecNumber evidence="2">2.7.11.1</ecNumber>
    </recommendedName>
</protein>
<evidence type="ECO:0000256" key="6">
    <source>
        <dbReference type="ARBA" id="ARBA00022679"/>
    </source>
</evidence>
<evidence type="ECO:0000256" key="7">
    <source>
        <dbReference type="ARBA" id="ARBA00022692"/>
    </source>
</evidence>
<dbReference type="CDD" id="cd01098">
    <property type="entry name" value="PAN_AP_plant"/>
    <property type="match status" value="2"/>
</dbReference>
<feature type="domain" description="Bulb-type lectin" evidence="23">
    <location>
        <begin position="1838"/>
        <end position="1962"/>
    </location>
</feature>
<dbReference type="Pfam" id="PF07714">
    <property type="entry name" value="PK_Tyr_Ser-Thr"/>
    <property type="match status" value="3"/>
</dbReference>
<reference evidence="25 26" key="1">
    <citation type="submission" date="2019-04" db="EMBL/GenBank/DDBJ databases">
        <title>An improved genome assembly and genetic linkage map for asparagus bean, Vigna unguiculata ssp. sesquipedialis.</title>
        <authorList>
            <person name="Xia Q."/>
            <person name="Zhang R."/>
            <person name="Dong Y."/>
        </authorList>
    </citation>
    <scope>NUCLEOTIDE SEQUENCE [LARGE SCALE GENOMIC DNA]</scope>
    <source>
        <tissue evidence="25">Leaf</tissue>
    </source>
</reference>
<dbReference type="Pfam" id="PF01453">
    <property type="entry name" value="B_lectin"/>
    <property type="match status" value="3"/>
</dbReference>
<keyword evidence="11 25" id="KW-0418">Kinase</keyword>
<feature type="transmembrane region" description="Helical" evidence="20">
    <location>
        <begin position="604"/>
        <end position="623"/>
    </location>
</feature>
<dbReference type="GO" id="GO:0048544">
    <property type="term" value="P:recognition of pollen"/>
    <property type="evidence" value="ECO:0007669"/>
    <property type="project" value="InterPro"/>
</dbReference>
<evidence type="ECO:0000256" key="13">
    <source>
        <dbReference type="ARBA" id="ARBA00022989"/>
    </source>
</evidence>
<keyword evidence="26" id="KW-1185">Reference proteome</keyword>
<evidence type="ECO:0000256" key="9">
    <source>
        <dbReference type="ARBA" id="ARBA00022734"/>
    </source>
</evidence>
<evidence type="ECO:0000256" key="20">
    <source>
        <dbReference type="SAM" id="Phobius"/>
    </source>
</evidence>